<keyword evidence="3" id="KW-0813">Transport</keyword>
<sequence length="320" mass="31553">MAGHGKKGDATIKSKGSYGMAAAISLLVHVLLAVTPSFGRLVTDAPRIEVPPALVEIMPAKLLSTGETGDGDGLKIPTGTTAGAAESGPPPPERQAVASSPNRIESAPPQAQPAVPDPLEPQPESASHPPAALPEAVAAAAPLPPVLHGNAVEPFIVAPESGNAALDGATAAVAAPGGTAPENGEAPAGGFSQAGSDGSKAFSGMGGGTGGNGVGNGANAPGGMGGGTGGSTARIVRGAAPGYPQAARRAGWEGVVVVRVLVDPRGGAATVTIRESSGFPLLDDTALRAVKKWRFAPATQNGKAIASFHDVRVRFRLTDP</sequence>
<evidence type="ECO:0000313" key="12">
    <source>
        <dbReference type="EMBL" id="TCL70695.1"/>
    </source>
</evidence>
<evidence type="ECO:0000256" key="5">
    <source>
        <dbReference type="ARBA" id="ARBA00022519"/>
    </source>
</evidence>
<dbReference type="InterPro" id="IPR037682">
    <property type="entry name" value="TonB_C"/>
</dbReference>
<dbReference type="GO" id="GO:0055085">
    <property type="term" value="P:transmembrane transport"/>
    <property type="evidence" value="ECO:0007669"/>
    <property type="project" value="InterPro"/>
</dbReference>
<dbReference type="Proteomes" id="UP000295008">
    <property type="component" value="Unassembled WGS sequence"/>
</dbReference>
<dbReference type="RefSeq" id="WP_132013976.1">
    <property type="nucleotide sequence ID" value="NZ_SLUN01000009.1"/>
</dbReference>
<accession>A0A4R1RVL4</accession>
<evidence type="ECO:0000256" key="7">
    <source>
        <dbReference type="ARBA" id="ARBA00022927"/>
    </source>
</evidence>
<evidence type="ECO:0000259" key="11">
    <source>
        <dbReference type="PROSITE" id="PS52015"/>
    </source>
</evidence>
<dbReference type="SUPFAM" id="SSF74653">
    <property type="entry name" value="TolA/TonB C-terminal domain"/>
    <property type="match status" value="1"/>
</dbReference>
<dbReference type="GO" id="GO:0005886">
    <property type="term" value="C:plasma membrane"/>
    <property type="evidence" value="ECO:0007669"/>
    <property type="project" value="UniProtKB-SubCell"/>
</dbReference>
<dbReference type="Gene3D" id="3.30.1150.10">
    <property type="match status" value="1"/>
</dbReference>
<name>A0A4R1RVL4_HYDET</name>
<proteinExistence type="inferred from homology"/>
<evidence type="ECO:0000313" key="13">
    <source>
        <dbReference type="Proteomes" id="UP000295008"/>
    </source>
</evidence>
<dbReference type="AlphaFoldDB" id="A0A4R1RVL4"/>
<dbReference type="PROSITE" id="PS52015">
    <property type="entry name" value="TONB_CTD"/>
    <property type="match status" value="1"/>
</dbReference>
<protein>
    <submittedName>
        <fullName evidence="12">Outer membrane transport energization protein TonB</fullName>
    </submittedName>
</protein>
<evidence type="ECO:0000256" key="4">
    <source>
        <dbReference type="ARBA" id="ARBA00022475"/>
    </source>
</evidence>
<feature type="region of interest" description="Disordered" evidence="10">
    <location>
        <begin position="64"/>
        <end position="131"/>
    </location>
</feature>
<keyword evidence="13" id="KW-1185">Reference proteome</keyword>
<keyword evidence="7" id="KW-0653">Protein transport</keyword>
<dbReference type="EMBL" id="SLUN01000009">
    <property type="protein sequence ID" value="TCL70695.1"/>
    <property type="molecule type" value="Genomic_DNA"/>
</dbReference>
<dbReference type="OrthoDB" id="9792439at2"/>
<evidence type="ECO:0000256" key="6">
    <source>
        <dbReference type="ARBA" id="ARBA00022692"/>
    </source>
</evidence>
<evidence type="ECO:0000256" key="2">
    <source>
        <dbReference type="ARBA" id="ARBA00006555"/>
    </source>
</evidence>
<keyword evidence="5" id="KW-0997">Cell inner membrane</keyword>
<dbReference type="Pfam" id="PF03544">
    <property type="entry name" value="TonB_C"/>
    <property type="match status" value="1"/>
</dbReference>
<evidence type="ECO:0000256" key="8">
    <source>
        <dbReference type="ARBA" id="ARBA00022989"/>
    </source>
</evidence>
<gene>
    <name evidence="12" type="ORF">EDC14_100912</name>
</gene>
<dbReference type="NCBIfam" id="TIGR01352">
    <property type="entry name" value="tonB_Cterm"/>
    <property type="match status" value="1"/>
</dbReference>
<evidence type="ECO:0000256" key="1">
    <source>
        <dbReference type="ARBA" id="ARBA00004383"/>
    </source>
</evidence>
<dbReference type="GO" id="GO:0015031">
    <property type="term" value="P:protein transport"/>
    <property type="evidence" value="ECO:0007669"/>
    <property type="project" value="UniProtKB-KW"/>
</dbReference>
<dbReference type="PANTHER" id="PTHR33446">
    <property type="entry name" value="PROTEIN TONB-RELATED"/>
    <property type="match status" value="1"/>
</dbReference>
<comment type="similarity">
    <text evidence="2">Belongs to the TonB family.</text>
</comment>
<comment type="caution">
    <text evidence="12">The sequence shown here is derived from an EMBL/GenBank/DDBJ whole genome shotgun (WGS) entry which is preliminary data.</text>
</comment>
<evidence type="ECO:0000256" key="10">
    <source>
        <dbReference type="SAM" id="MobiDB-lite"/>
    </source>
</evidence>
<dbReference type="InterPro" id="IPR051045">
    <property type="entry name" value="TonB-dependent_transducer"/>
</dbReference>
<feature type="domain" description="TonB C-terminal" evidence="11">
    <location>
        <begin position="228"/>
        <end position="320"/>
    </location>
</feature>
<keyword evidence="6" id="KW-0812">Transmembrane</keyword>
<comment type="subcellular location">
    <subcellularLocation>
        <location evidence="1">Cell inner membrane</location>
        <topology evidence="1">Single-pass membrane protein</topology>
        <orientation evidence="1">Periplasmic side</orientation>
    </subcellularLocation>
</comment>
<keyword evidence="4" id="KW-1003">Cell membrane</keyword>
<dbReference type="InterPro" id="IPR006260">
    <property type="entry name" value="TonB/TolA_C"/>
</dbReference>
<reference evidence="12 13" key="1">
    <citation type="submission" date="2019-03" db="EMBL/GenBank/DDBJ databases">
        <title>Genomic Encyclopedia of Type Strains, Phase IV (KMG-IV): sequencing the most valuable type-strain genomes for metagenomic binning, comparative biology and taxonomic classification.</title>
        <authorList>
            <person name="Goeker M."/>
        </authorList>
    </citation>
    <scope>NUCLEOTIDE SEQUENCE [LARGE SCALE GENOMIC DNA]</scope>
    <source>
        <strain evidence="12 13">LX-B</strain>
    </source>
</reference>
<keyword evidence="8" id="KW-1133">Transmembrane helix</keyword>
<evidence type="ECO:0000256" key="3">
    <source>
        <dbReference type="ARBA" id="ARBA00022448"/>
    </source>
</evidence>
<keyword evidence="9" id="KW-0472">Membrane</keyword>
<organism evidence="12 13">
    <name type="scientific">Hydrogenispora ethanolica</name>
    <dbReference type="NCBI Taxonomy" id="1082276"/>
    <lineage>
        <taxon>Bacteria</taxon>
        <taxon>Bacillati</taxon>
        <taxon>Bacillota</taxon>
        <taxon>Hydrogenispora</taxon>
    </lineage>
</organism>
<feature type="compositionally biased region" description="Low complexity" evidence="10">
    <location>
        <begin position="77"/>
        <end position="87"/>
    </location>
</feature>
<evidence type="ECO:0000256" key="9">
    <source>
        <dbReference type="ARBA" id="ARBA00023136"/>
    </source>
</evidence>